<dbReference type="RefSeq" id="WP_369780159.1">
    <property type="nucleotide sequence ID" value="NZ_CP165727.1"/>
</dbReference>
<dbReference type="EMBL" id="CP165727">
    <property type="protein sequence ID" value="XDV68672.1"/>
    <property type="molecule type" value="Genomic_DNA"/>
</dbReference>
<organism evidence="1">
    <name type="scientific">Streptomyces sp. R33</name>
    <dbReference type="NCBI Taxonomy" id="3238629"/>
    <lineage>
        <taxon>Bacteria</taxon>
        <taxon>Bacillati</taxon>
        <taxon>Actinomycetota</taxon>
        <taxon>Actinomycetes</taxon>
        <taxon>Kitasatosporales</taxon>
        <taxon>Streptomycetaceae</taxon>
        <taxon>Streptomyces</taxon>
    </lineage>
</organism>
<dbReference type="AlphaFoldDB" id="A0AB39YFG4"/>
<protein>
    <recommendedName>
        <fullName evidence="2">Resolvase HTH domain-containing protein</fullName>
    </recommendedName>
</protein>
<evidence type="ECO:0008006" key="2">
    <source>
        <dbReference type="Google" id="ProtNLM"/>
    </source>
</evidence>
<gene>
    <name evidence="1" type="ORF">AB5J51_40305</name>
</gene>
<name>A0AB39YFG4_9ACTN</name>
<evidence type="ECO:0000313" key="1">
    <source>
        <dbReference type="EMBL" id="XDV68672.1"/>
    </source>
</evidence>
<sequence>MPDALPARKRSTLFDRLRNGQDVPTAAQAAGLEVREVFTAARTDTALALLLAGTDPDEVGATGITDRAEYLRLLALGCTPSLAAQILFDGAGKASHWRRDDPAFARACDAVKDLGAGQPAPVRAPRFTPERRRAFLDHLEAGLSVTAAAAEVGITTAVIYQRRKRDRAFAAAMDAAHHAHPRTPDRTPGADDWEAFFGNLHPGVALRQAALAAGIRPEAVYHRRRADRAFAHRTDQQRTAR</sequence>
<proteinExistence type="predicted"/>
<reference evidence="1" key="1">
    <citation type="submission" date="2024-08" db="EMBL/GenBank/DDBJ databases">
        <authorList>
            <person name="Yu S.T."/>
        </authorList>
    </citation>
    <scope>NUCLEOTIDE SEQUENCE</scope>
    <source>
        <strain evidence="1">R33</strain>
    </source>
</reference>
<accession>A0AB39YFG4</accession>